<dbReference type="PANTHER" id="PTHR12358">
    <property type="entry name" value="SPHINGOSINE KINASE"/>
    <property type="match status" value="1"/>
</dbReference>
<feature type="domain" description="DAGKc" evidence="11">
    <location>
        <begin position="1"/>
        <end position="135"/>
    </location>
</feature>
<sequence>MKLYFIVNPAAKNGRCKKVWKRLEKVLRQKHISYEVFFTEKQGDGKRIARQIIESTSETAAIIAIGGNGTVHEIANGVFPFKHGIVGYIPAGTGNDFSRGIRIPNHPRKALEHILLLLKSHCFSACDIGRFAGPHVQEGVFVNNLGCGFDAQISRKVNRSKLKSLFNRLSLGKFVYVFYLMKELIFYQPGKVVLQIDGEKHLFERTWLVTISNHPYYGGGMKIAPSVKSDDGLFHIIVVDQISRLKILLLFVTVFWGGHIKMKEVKVFAGKHIHIHTSSLLPLHADGENIGSGSVTVCVQENALSVIAQRQTS</sequence>
<dbReference type="EMBL" id="CP001638">
    <property type="protein sequence ID" value="ACS23698.1"/>
    <property type="molecule type" value="Genomic_DNA"/>
</dbReference>
<keyword evidence="3" id="KW-0444">Lipid biosynthesis</keyword>
<evidence type="ECO:0000256" key="4">
    <source>
        <dbReference type="ARBA" id="ARBA00022679"/>
    </source>
</evidence>
<dbReference type="HOGENOM" id="CLU_045532_0_2_9"/>
<evidence type="ECO:0000256" key="1">
    <source>
        <dbReference type="ARBA" id="ARBA00001946"/>
    </source>
</evidence>
<keyword evidence="4" id="KW-0808">Transferase</keyword>
<dbReference type="InterPro" id="IPR016064">
    <property type="entry name" value="NAD/diacylglycerol_kinase_sf"/>
</dbReference>
<comment type="similarity">
    <text evidence="2">Belongs to the diacylglycerol/lipid kinase family.</text>
</comment>
<dbReference type="STRING" id="471223.GWCH70_0813"/>
<dbReference type="InterPro" id="IPR050187">
    <property type="entry name" value="Lipid_Phosphate_FormReg"/>
</dbReference>
<dbReference type="PROSITE" id="PS50146">
    <property type="entry name" value="DAGK"/>
    <property type="match status" value="1"/>
</dbReference>
<keyword evidence="7" id="KW-0067">ATP-binding</keyword>
<reference evidence="12" key="1">
    <citation type="submission" date="2009-06" db="EMBL/GenBank/DDBJ databases">
        <title>Complete sequence of chromosome of Geopacillus sp. WCH70.</title>
        <authorList>
            <consortium name="US DOE Joint Genome Institute"/>
            <person name="Lucas S."/>
            <person name="Copeland A."/>
            <person name="Lapidus A."/>
            <person name="Glavina del Rio T."/>
            <person name="Dalin E."/>
            <person name="Tice H."/>
            <person name="Bruce D."/>
            <person name="Goodwin L."/>
            <person name="Pitluck S."/>
            <person name="Chertkov O."/>
            <person name="Brettin T."/>
            <person name="Detter J.C."/>
            <person name="Han C."/>
            <person name="Larimer F."/>
            <person name="Land M."/>
            <person name="Hauser L."/>
            <person name="Kyrpides N."/>
            <person name="Mikhailova N."/>
            <person name="Brumm P."/>
            <person name="Mead D.A."/>
            <person name="Richardson P."/>
        </authorList>
    </citation>
    <scope>NUCLEOTIDE SEQUENCE [LARGE SCALE GENOMIC DNA]</scope>
    <source>
        <strain evidence="12">WCH70</strain>
    </source>
</reference>
<protein>
    <submittedName>
        <fullName evidence="12">Diacylglycerol kinase catalytic region</fullName>
    </submittedName>
</protein>
<comment type="cofactor">
    <cofactor evidence="1">
        <name>Mg(2+)</name>
        <dbReference type="ChEBI" id="CHEBI:18420"/>
    </cofactor>
</comment>
<dbReference type="NCBIfam" id="TIGR00147">
    <property type="entry name" value="YegS/Rv2252/BmrU family lipid kinase"/>
    <property type="match status" value="1"/>
</dbReference>
<dbReference type="Pfam" id="PF19279">
    <property type="entry name" value="YegS_C"/>
    <property type="match status" value="1"/>
</dbReference>
<evidence type="ECO:0000313" key="12">
    <source>
        <dbReference type="EMBL" id="ACS23698.1"/>
    </source>
</evidence>
<keyword evidence="9" id="KW-0594">Phospholipid biosynthesis</keyword>
<dbReference type="GO" id="GO:0008654">
    <property type="term" value="P:phospholipid biosynthetic process"/>
    <property type="evidence" value="ECO:0007669"/>
    <property type="project" value="UniProtKB-KW"/>
</dbReference>
<dbReference type="InterPro" id="IPR001206">
    <property type="entry name" value="Diacylglycerol_kinase_cat_dom"/>
</dbReference>
<keyword evidence="10" id="KW-1208">Phospholipid metabolism</keyword>
<dbReference type="eggNOG" id="COG1597">
    <property type="taxonomic scope" value="Bacteria"/>
</dbReference>
<dbReference type="KEGG" id="gwc:GWCH70_0813"/>
<dbReference type="InterPro" id="IPR017438">
    <property type="entry name" value="ATP-NAD_kinase_N"/>
</dbReference>
<dbReference type="GO" id="GO:0016301">
    <property type="term" value="F:kinase activity"/>
    <property type="evidence" value="ECO:0007669"/>
    <property type="project" value="UniProtKB-KW"/>
</dbReference>
<dbReference type="InterPro" id="IPR045540">
    <property type="entry name" value="YegS/DAGK_C"/>
</dbReference>
<keyword evidence="5" id="KW-0547">Nucleotide-binding</keyword>
<keyword evidence="8" id="KW-0443">Lipid metabolism</keyword>
<dbReference type="Pfam" id="PF00781">
    <property type="entry name" value="DAGK_cat"/>
    <property type="match status" value="1"/>
</dbReference>
<evidence type="ECO:0000256" key="5">
    <source>
        <dbReference type="ARBA" id="ARBA00022741"/>
    </source>
</evidence>
<organism evidence="12">
    <name type="scientific">Geobacillus sp. (strain WCH70)</name>
    <dbReference type="NCBI Taxonomy" id="471223"/>
    <lineage>
        <taxon>Bacteria</taxon>
        <taxon>Bacillati</taxon>
        <taxon>Bacillota</taxon>
        <taxon>Bacilli</taxon>
        <taxon>Bacillales</taxon>
        <taxon>Anoxybacillaceae</taxon>
        <taxon>Geobacillus</taxon>
    </lineage>
</organism>
<name>C5D7E0_GEOSW</name>
<evidence type="ECO:0000256" key="10">
    <source>
        <dbReference type="ARBA" id="ARBA00023264"/>
    </source>
</evidence>
<dbReference type="SMART" id="SM00046">
    <property type="entry name" value="DAGKc"/>
    <property type="match status" value="1"/>
</dbReference>
<dbReference type="GO" id="GO:0005524">
    <property type="term" value="F:ATP binding"/>
    <property type="evidence" value="ECO:0007669"/>
    <property type="project" value="UniProtKB-KW"/>
</dbReference>
<evidence type="ECO:0000256" key="8">
    <source>
        <dbReference type="ARBA" id="ARBA00023098"/>
    </source>
</evidence>
<dbReference type="InterPro" id="IPR005218">
    <property type="entry name" value="Diacylglycerol/lipid_kinase"/>
</dbReference>
<dbReference type="PANTHER" id="PTHR12358:SF54">
    <property type="entry name" value="SPHINGOSINE KINASE RELATED PROTEIN"/>
    <property type="match status" value="1"/>
</dbReference>
<dbReference type="AlphaFoldDB" id="C5D7E0"/>
<gene>
    <name evidence="12" type="ordered locus">GWCH70_0813</name>
</gene>
<evidence type="ECO:0000256" key="3">
    <source>
        <dbReference type="ARBA" id="ARBA00022516"/>
    </source>
</evidence>
<evidence type="ECO:0000256" key="2">
    <source>
        <dbReference type="ARBA" id="ARBA00005983"/>
    </source>
</evidence>
<keyword evidence="6 12" id="KW-0418">Kinase</keyword>
<evidence type="ECO:0000256" key="7">
    <source>
        <dbReference type="ARBA" id="ARBA00022840"/>
    </source>
</evidence>
<proteinExistence type="inferred from homology"/>
<accession>C5D7E0</accession>
<evidence type="ECO:0000256" key="6">
    <source>
        <dbReference type="ARBA" id="ARBA00022777"/>
    </source>
</evidence>
<dbReference type="OrthoDB" id="9786026at2"/>
<dbReference type="Gene3D" id="2.60.200.40">
    <property type="match status" value="1"/>
</dbReference>
<dbReference type="SUPFAM" id="SSF111331">
    <property type="entry name" value="NAD kinase/diacylglycerol kinase-like"/>
    <property type="match status" value="1"/>
</dbReference>
<evidence type="ECO:0000256" key="9">
    <source>
        <dbReference type="ARBA" id="ARBA00023209"/>
    </source>
</evidence>
<evidence type="ECO:0000259" key="11">
    <source>
        <dbReference type="PROSITE" id="PS50146"/>
    </source>
</evidence>
<dbReference type="Gene3D" id="3.40.50.10330">
    <property type="entry name" value="Probable inorganic polyphosphate/atp-NAD kinase, domain 1"/>
    <property type="match status" value="1"/>
</dbReference>